<accession>A0AAE3HJN1</accession>
<dbReference type="GO" id="GO:0005886">
    <property type="term" value="C:plasma membrane"/>
    <property type="evidence" value="ECO:0007669"/>
    <property type="project" value="UniProtKB-SubCell"/>
</dbReference>
<reference evidence="8" key="1">
    <citation type="submission" date="2022-07" db="EMBL/GenBank/DDBJ databases">
        <title>Enhanced cultured diversity of the mouse gut microbiota enables custom-made synthetic communities.</title>
        <authorList>
            <person name="Afrizal A."/>
        </authorList>
    </citation>
    <scope>NUCLEOTIDE SEQUENCE</scope>
    <source>
        <strain evidence="8">DSM 28593</strain>
    </source>
</reference>
<feature type="transmembrane region" description="Helical" evidence="7">
    <location>
        <begin position="30"/>
        <end position="48"/>
    </location>
</feature>
<comment type="subcellular location">
    <subcellularLocation>
        <location evidence="1">Cell membrane</location>
        <topology evidence="1">Multi-pass membrane protein</topology>
    </subcellularLocation>
</comment>
<name>A0AAE3HJN1_9FIRM</name>
<feature type="transmembrane region" description="Helical" evidence="7">
    <location>
        <begin position="95"/>
        <end position="113"/>
    </location>
</feature>
<dbReference type="RefSeq" id="WP_257532783.1">
    <property type="nucleotide sequence ID" value="NZ_JANKAS010000016.1"/>
</dbReference>
<feature type="transmembrane region" description="Helical" evidence="7">
    <location>
        <begin position="125"/>
        <end position="143"/>
    </location>
</feature>
<dbReference type="PANTHER" id="PTHR30509">
    <property type="entry name" value="P-HYDROXYBENZOIC ACID EFFLUX PUMP SUBUNIT-RELATED"/>
    <property type="match status" value="1"/>
</dbReference>
<organism evidence="8 9">
    <name type="scientific">Irregularibacter muris</name>
    <dbReference type="NCBI Taxonomy" id="1796619"/>
    <lineage>
        <taxon>Bacteria</taxon>
        <taxon>Bacillati</taxon>
        <taxon>Bacillota</taxon>
        <taxon>Clostridia</taxon>
        <taxon>Eubacteriales</taxon>
        <taxon>Eubacteriaceae</taxon>
        <taxon>Irregularibacter</taxon>
    </lineage>
</organism>
<evidence type="ECO:0000256" key="4">
    <source>
        <dbReference type="ARBA" id="ARBA00022989"/>
    </source>
</evidence>
<sequence length="283" mass="31917">MKIGARIIKTAIAVALCTILGRFLTDNSGFFAAIAAIITMQETFSTSFKKGKERVFGTTAGALIGYLFALISPDSILLISIGIVLTIYICNLLKWQGSIVIACVVFISIMTSHSVDPLPYSINRIIDTTAGIAIALAVNYLILLPKPILSAYKEWGNLFDELSQHIDEVIYENKNVDLEELHEKIMDLKKKAKLNQLDTIIHQENEKEIERLDELIEGLLSVYEHLKFVEEIKQADTELTYLSSLEDNPSSKKISDIILQFHSQRVFKEWSRIKSLRKKADRV</sequence>
<feature type="transmembrane region" description="Helical" evidence="7">
    <location>
        <begin position="7"/>
        <end position="24"/>
    </location>
</feature>
<dbReference type="InterPro" id="IPR010343">
    <property type="entry name" value="ArAE_1"/>
</dbReference>
<evidence type="ECO:0000256" key="2">
    <source>
        <dbReference type="ARBA" id="ARBA00022475"/>
    </source>
</evidence>
<dbReference type="EMBL" id="JANKAS010000016">
    <property type="protein sequence ID" value="MCR1899948.1"/>
    <property type="molecule type" value="Genomic_DNA"/>
</dbReference>
<evidence type="ECO:0000256" key="6">
    <source>
        <dbReference type="SAM" id="Coils"/>
    </source>
</evidence>
<protein>
    <submittedName>
        <fullName evidence="8">Aromatic acid exporter family protein</fullName>
    </submittedName>
</protein>
<comment type="caution">
    <text evidence="8">The sequence shown here is derived from an EMBL/GenBank/DDBJ whole genome shotgun (WGS) entry which is preliminary data.</text>
</comment>
<proteinExistence type="predicted"/>
<keyword evidence="5 7" id="KW-0472">Membrane</keyword>
<gene>
    <name evidence="8" type="ORF">NSA47_13315</name>
</gene>
<dbReference type="AlphaFoldDB" id="A0AAE3HJN1"/>
<keyword evidence="2" id="KW-1003">Cell membrane</keyword>
<keyword evidence="3 7" id="KW-0812">Transmembrane</keyword>
<evidence type="ECO:0000256" key="1">
    <source>
        <dbReference type="ARBA" id="ARBA00004651"/>
    </source>
</evidence>
<keyword evidence="4 7" id="KW-1133">Transmembrane helix</keyword>
<feature type="transmembrane region" description="Helical" evidence="7">
    <location>
        <begin position="60"/>
        <end position="89"/>
    </location>
</feature>
<evidence type="ECO:0000256" key="7">
    <source>
        <dbReference type="SAM" id="Phobius"/>
    </source>
</evidence>
<evidence type="ECO:0000256" key="5">
    <source>
        <dbReference type="ARBA" id="ARBA00023136"/>
    </source>
</evidence>
<dbReference type="Proteomes" id="UP001205748">
    <property type="component" value="Unassembled WGS sequence"/>
</dbReference>
<dbReference type="Pfam" id="PF06081">
    <property type="entry name" value="ArAE_1"/>
    <property type="match status" value="1"/>
</dbReference>
<keyword evidence="9" id="KW-1185">Reference proteome</keyword>
<evidence type="ECO:0000256" key="3">
    <source>
        <dbReference type="ARBA" id="ARBA00022692"/>
    </source>
</evidence>
<feature type="coiled-coil region" evidence="6">
    <location>
        <begin position="171"/>
        <end position="222"/>
    </location>
</feature>
<keyword evidence="6" id="KW-0175">Coiled coil</keyword>
<evidence type="ECO:0000313" key="8">
    <source>
        <dbReference type="EMBL" id="MCR1899948.1"/>
    </source>
</evidence>
<dbReference type="PANTHER" id="PTHR30509:SF9">
    <property type="entry name" value="MULTIDRUG RESISTANCE PROTEIN MDTO"/>
    <property type="match status" value="1"/>
</dbReference>
<evidence type="ECO:0000313" key="9">
    <source>
        <dbReference type="Proteomes" id="UP001205748"/>
    </source>
</evidence>